<dbReference type="Proteomes" id="UP000032803">
    <property type="component" value="Chromosome I"/>
</dbReference>
<evidence type="ECO:0000313" key="8">
    <source>
        <dbReference type="EMBL" id="CEK10221.1"/>
    </source>
</evidence>
<dbReference type="Pfam" id="PF00132">
    <property type="entry name" value="Hexapep"/>
    <property type="match status" value="1"/>
</dbReference>
<dbReference type="InterPro" id="IPR001451">
    <property type="entry name" value="Hexapep"/>
</dbReference>
<dbReference type="InterPro" id="IPR018357">
    <property type="entry name" value="Hexapep_transf_CS"/>
</dbReference>
<dbReference type="EMBL" id="LN681225">
    <property type="protein sequence ID" value="CEK10221.1"/>
    <property type="molecule type" value="Genomic_DNA"/>
</dbReference>
<evidence type="ECO:0000256" key="6">
    <source>
        <dbReference type="PIRSR" id="PIRSR620019-2"/>
    </source>
</evidence>
<organism evidence="8 9">
    <name type="scientific">Legionella hackeliae</name>
    <dbReference type="NCBI Taxonomy" id="449"/>
    <lineage>
        <taxon>Bacteria</taxon>
        <taxon>Pseudomonadati</taxon>
        <taxon>Pseudomonadota</taxon>
        <taxon>Gammaproteobacteria</taxon>
        <taxon>Legionellales</taxon>
        <taxon>Legionellaceae</taxon>
        <taxon>Legionella</taxon>
    </lineage>
</organism>
<evidence type="ECO:0000259" key="7">
    <source>
        <dbReference type="Pfam" id="PF17836"/>
    </source>
</evidence>
<dbReference type="CDD" id="cd03360">
    <property type="entry name" value="LbH_AT_putative"/>
    <property type="match status" value="1"/>
</dbReference>
<dbReference type="SUPFAM" id="SSF51161">
    <property type="entry name" value="Trimeric LpxA-like enzymes"/>
    <property type="match status" value="1"/>
</dbReference>
<protein>
    <submittedName>
        <fullName evidence="8">Sugar O-acyltransferase, sialic acid O-acetyltransferase NeuD family</fullName>
    </submittedName>
</protein>
<gene>
    <name evidence="8" type="ORF">LHA_1166</name>
</gene>
<reference evidence="9" key="1">
    <citation type="submission" date="2014-09" db="EMBL/GenBank/DDBJ databases">
        <authorList>
            <person name="Gomez-Valero L."/>
        </authorList>
    </citation>
    <scope>NUCLEOTIDE SEQUENCE [LARGE SCALE GENOMIC DNA]</scope>
    <source>
        <strain evidence="9">ATCC35250</strain>
    </source>
</reference>
<feature type="domain" description="PglD N-terminal" evidence="7">
    <location>
        <begin position="5"/>
        <end position="71"/>
    </location>
</feature>
<dbReference type="PANTHER" id="PTHR43300">
    <property type="entry name" value="ACETYLTRANSFERASE"/>
    <property type="match status" value="1"/>
</dbReference>
<evidence type="ECO:0000313" key="9">
    <source>
        <dbReference type="Proteomes" id="UP000032803"/>
    </source>
</evidence>
<keyword evidence="4 8" id="KW-0012">Acyltransferase</keyword>
<dbReference type="OrthoDB" id="9794407at2"/>
<evidence type="ECO:0000256" key="4">
    <source>
        <dbReference type="ARBA" id="ARBA00023315"/>
    </source>
</evidence>
<keyword evidence="2 8" id="KW-0808">Transferase</keyword>
<dbReference type="RefSeq" id="WP_045105629.1">
    <property type="nucleotide sequence ID" value="NZ_LN681225.1"/>
</dbReference>
<evidence type="ECO:0000256" key="1">
    <source>
        <dbReference type="ARBA" id="ARBA00007274"/>
    </source>
</evidence>
<keyword evidence="9" id="KW-1185">Reference proteome</keyword>
<dbReference type="Gene3D" id="3.40.50.20">
    <property type="match status" value="1"/>
</dbReference>
<dbReference type="PROSITE" id="PS00101">
    <property type="entry name" value="HEXAPEP_TRANSFERASES"/>
    <property type="match status" value="1"/>
</dbReference>
<dbReference type="InterPro" id="IPR020019">
    <property type="entry name" value="AcTrfase_PglD-like"/>
</dbReference>
<dbReference type="Gene3D" id="2.160.10.10">
    <property type="entry name" value="Hexapeptide repeat proteins"/>
    <property type="match status" value="1"/>
</dbReference>
<dbReference type="PANTHER" id="PTHR43300:SF7">
    <property type="entry name" value="UDP-N-ACETYLBACILLOSAMINE N-ACETYLTRANSFERASE"/>
    <property type="match status" value="1"/>
</dbReference>
<dbReference type="HOGENOM" id="CLU_081811_2_3_6"/>
<dbReference type="GO" id="GO:0016746">
    <property type="term" value="F:acyltransferase activity"/>
    <property type="evidence" value="ECO:0007669"/>
    <property type="project" value="UniProtKB-KW"/>
</dbReference>
<dbReference type="KEGG" id="lha:LHA_1166"/>
<keyword evidence="3" id="KW-0677">Repeat</keyword>
<dbReference type="InterPro" id="IPR041561">
    <property type="entry name" value="PglD_N"/>
</dbReference>
<dbReference type="AlphaFoldDB" id="A0A0A8URU0"/>
<dbReference type="STRING" id="449.LHA_1166"/>
<dbReference type="NCBIfam" id="TIGR03570">
    <property type="entry name" value="NeuD_NnaD"/>
    <property type="match status" value="1"/>
</dbReference>
<name>A0A0A8URU0_LEGHA</name>
<dbReference type="Pfam" id="PF17836">
    <property type="entry name" value="PglD_N"/>
    <property type="match status" value="1"/>
</dbReference>
<feature type="binding site" evidence="6">
    <location>
        <position position="150"/>
    </location>
    <ligand>
        <name>acetyl-CoA</name>
        <dbReference type="ChEBI" id="CHEBI:57288"/>
    </ligand>
</feature>
<feature type="site" description="Increases basicity of active site His" evidence="5">
    <location>
        <position position="142"/>
    </location>
</feature>
<feature type="active site" description="Proton acceptor" evidence="5">
    <location>
        <position position="141"/>
    </location>
</feature>
<sequence>MNSKAILIGAGGHARVVAELARLNNIEILGLVDIGLGQNTFWDNGIKCLGSDEVINNFSPQEIDLLNGIGTLPGKSDTRCSVFNKFKACGFSFPPLIHPRAIVSSETQIEAGVQIMAGAIINPKARIGENTIINSGAIIEHDCIINEHVHVAPGAVLSGSVTLKQNVHIGTGAVIIQNIIIEESSIVGAGAIITQNVMRNHIVYPARSEIKGITVLM</sequence>
<proteinExistence type="inferred from homology"/>
<comment type="similarity">
    <text evidence="1">Belongs to the transferase hexapeptide repeat family.</text>
</comment>
<accession>A0A0A8URU0</accession>
<dbReference type="InterPro" id="IPR050179">
    <property type="entry name" value="Trans_hexapeptide_repeat"/>
</dbReference>
<feature type="binding site" evidence="6">
    <location>
        <position position="74"/>
    </location>
    <ligand>
        <name>substrate</name>
    </ligand>
</feature>
<evidence type="ECO:0000256" key="2">
    <source>
        <dbReference type="ARBA" id="ARBA00022679"/>
    </source>
</evidence>
<evidence type="ECO:0000256" key="5">
    <source>
        <dbReference type="PIRSR" id="PIRSR620019-1"/>
    </source>
</evidence>
<dbReference type="InterPro" id="IPR011004">
    <property type="entry name" value="Trimer_LpxA-like_sf"/>
</dbReference>
<evidence type="ECO:0000256" key="3">
    <source>
        <dbReference type="ARBA" id="ARBA00022737"/>
    </source>
</evidence>
<dbReference type="PATRIC" id="fig|449.7.peg.3178"/>